<reference evidence="2" key="1">
    <citation type="submission" date="2021-06" db="EMBL/GenBank/DDBJ databases">
        <authorList>
            <person name="Hodson N. C."/>
            <person name="Mongue J. A."/>
            <person name="Jaron S. K."/>
        </authorList>
    </citation>
    <scope>NUCLEOTIDE SEQUENCE</scope>
</reference>
<name>A0A8J2J590_9HEXA</name>
<keyword evidence="3" id="KW-1185">Reference proteome</keyword>
<accession>A0A8J2J590</accession>
<sequence length="114" mass="12135">MMGRDSVIPFGLILAFILAGGVLVQCSFVTKVNNGFERLVVSIDDQLALPPSTSSFSSSSAFTPSSPGGTGSIKGATHECQAVLEQLKLQLLIYCLKGTQRNCSWLYSEEALSC</sequence>
<dbReference type="Proteomes" id="UP000708208">
    <property type="component" value="Unassembled WGS sequence"/>
</dbReference>
<organism evidence="2 3">
    <name type="scientific">Allacma fusca</name>
    <dbReference type="NCBI Taxonomy" id="39272"/>
    <lineage>
        <taxon>Eukaryota</taxon>
        <taxon>Metazoa</taxon>
        <taxon>Ecdysozoa</taxon>
        <taxon>Arthropoda</taxon>
        <taxon>Hexapoda</taxon>
        <taxon>Collembola</taxon>
        <taxon>Symphypleona</taxon>
        <taxon>Sminthuridae</taxon>
        <taxon>Allacma</taxon>
    </lineage>
</organism>
<evidence type="ECO:0000313" key="3">
    <source>
        <dbReference type="Proteomes" id="UP000708208"/>
    </source>
</evidence>
<dbReference type="EMBL" id="CAJVCH010012574">
    <property type="protein sequence ID" value="CAG7673136.1"/>
    <property type="molecule type" value="Genomic_DNA"/>
</dbReference>
<evidence type="ECO:0000313" key="2">
    <source>
        <dbReference type="EMBL" id="CAG7673136.1"/>
    </source>
</evidence>
<dbReference type="AlphaFoldDB" id="A0A8J2J590"/>
<feature type="compositionally biased region" description="Low complexity" evidence="1">
    <location>
        <begin position="51"/>
        <end position="67"/>
    </location>
</feature>
<evidence type="ECO:0000256" key="1">
    <source>
        <dbReference type="SAM" id="MobiDB-lite"/>
    </source>
</evidence>
<protein>
    <submittedName>
        <fullName evidence="2">Uncharacterized protein</fullName>
    </submittedName>
</protein>
<feature type="region of interest" description="Disordered" evidence="1">
    <location>
        <begin position="51"/>
        <end position="70"/>
    </location>
</feature>
<comment type="caution">
    <text evidence="2">The sequence shown here is derived from an EMBL/GenBank/DDBJ whole genome shotgun (WGS) entry which is preliminary data.</text>
</comment>
<gene>
    <name evidence="2" type="ORF">AFUS01_LOCUS2198</name>
</gene>
<proteinExistence type="predicted"/>